<dbReference type="PANTHER" id="PTHR33048">
    <property type="entry name" value="PTH11-LIKE INTEGRAL MEMBRANE PROTEIN (AFU_ORTHOLOGUE AFUA_5G11245)"/>
    <property type="match status" value="1"/>
</dbReference>
<keyword evidence="10" id="KW-1185">Reference proteome</keyword>
<dbReference type="OrthoDB" id="3229610at2759"/>
<dbReference type="STRING" id="68775.A0A5C3LU18"/>
<dbReference type="InterPro" id="IPR052337">
    <property type="entry name" value="SAT4-like"/>
</dbReference>
<accession>A0A5C3LU18</accession>
<reference evidence="9 10" key="1">
    <citation type="journal article" date="2019" name="Nat. Ecol. Evol.">
        <title>Megaphylogeny resolves global patterns of mushroom evolution.</title>
        <authorList>
            <person name="Varga T."/>
            <person name="Krizsan K."/>
            <person name="Foldi C."/>
            <person name="Dima B."/>
            <person name="Sanchez-Garcia M."/>
            <person name="Sanchez-Ramirez S."/>
            <person name="Szollosi G.J."/>
            <person name="Szarkandi J.G."/>
            <person name="Papp V."/>
            <person name="Albert L."/>
            <person name="Andreopoulos W."/>
            <person name="Angelini C."/>
            <person name="Antonin V."/>
            <person name="Barry K.W."/>
            <person name="Bougher N.L."/>
            <person name="Buchanan P."/>
            <person name="Buyck B."/>
            <person name="Bense V."/>
            <person name="Catcheside P."/>
            <person name="Chovatia M."/>
            <person name="Cooper J."/>
            <person name="Damon W."/>
            <person name="Desjardin D."/>
            <person name="Finy P."/>
            <person name="Geml J."/>
            <person name="Haridas S."/>
            <person name="Hughes K."/>
            <person name="Justo A."/>
            <person name="Karasinski D."/>
            <person name="Kautmanova I."/>
            <person name="Kiss B."/>
            <person name="Kocsube S."/>
            <person name="Kotiranta H."/>
            <person name="LaButti K.M."/>
            <person name="Lechner B.E."/>
            <person name="Liimatainen K."/>
            <person name="Lipzen A."/>
            <person name="Lukacs Z."/>
            <person name="Mihaltcheva S."/>
            <person name="Morgado L.N."/>
            <person name="Niskanen T."/>
            <person name="Noordeloos M.E."/>
            <person name="Ohm R.A."/>
            <person name="Ortiz-Santana B."/>
            <person name="Ovrebo C."/>
            <person name="Racz N."/>
            <person name="Riley R."/>
            <person name="Savchenko A."/>
            <person name="Shiryaev A."/>
            <person name="Soop K."/>
            <person name="Spirin V."/>
            <person name="Szebenyi C."/>
            <person name="Tomsovsky M."/>
            <person name="Tulloss R.E."/>
            <person name="Uehling J."/>
            <person name="Grigoriev I.V."/>
            <person name="Vagvolgyi C."/>
            <person name="Papp T."/>
            <person name="Martin F.M."/>
            <person name="Miettinen O."/>
            <person name="Hibbett D.S."/>
            <person name="Nagy L.G."/>
        </authorList>
    </citation>
    <scope>NUCLEOTIDE SEQUENCE [LARGE SCALE GENOMIC DNA]</scope>
    <source>
        <strain evidence="9 10">CBS 166.37</strain>
    </source>
</reference>
<feature type="transmembrane region" description="Helical" evidence="7">
    <location>
        <begin position="159"/>
        <end position="180"/>
    </location>
</feature>
<evidence type="ECO:0000259" key="8">
    <source>
        <dbReference type="Pfam" id="PF20684"/>
    </source>
</evidence>
<organism evidence="9 10">
    <name type="scientific">Crucibulum laeve</name>
    <dbReference type="NCBI Taxonomy" id="68775"/>
    <lineage>
        <taxon>Eukaryota</taxon>
        <taxon>Fungi</taxon>
        <taxon>Dikarya</taxon>
        <taxon>Basidiomycota</taxon>
        <taxon>Agaricomycotina</taxon>
        <taxon>Agaricomycetes</taxon>
        <taxon>Agaricomycetidae</taxon>
        <taxon>Agaricales</taxon>
        <taxon>Agaricineae</taxon>
        <taxon>Nidulariaceae</taxon>
        <taxon>Crucibulum</taxon>
    </lineage>
</organism>
<feature type="region of interest" description="Disordered" evidence="6">
    <location>
        <begin position="318"/>
        <end position="348"/>
    </location>
</feature>
<evidence type="ECO:0000256" key="7">
    <source>
        <dbReference type="SAM" id="Phobius"/>
    </source>
</evidence>
<dbReference type="GO" id="GO:0016020">
    <property type="term" value="C:membrane"/>
    <property type="evidence" value="ECO:0007669"/>
    <property type="project" value="UniProtKB-SubCell"/>
</dbReference>
<feature type="transmembrane region" description="Helical" evidence="7">
    <location>
        <begin position="118"/>
        <end position="139"/>
    </location>
</feature>
<dbReference type="AlphaFoldDB" id="A0A5C3LU18"/>
<dbReference type="PANTHER" id="PTHR33048:SF47">
    <property type="entry name" value="INTEGRAL MEMBRANE PROTEIN-RELATED"/>
    <property type="match status" value="1"/>
</dbReference>
<feature type="transmembrane region" description="Helical" evidence="7">
    <location>
        <begin position="12"/>
        <end position="35"/>
    </location>
</feature>
<keyword evidence="3 7" id="KW-1133">Transmembrane helix</keyword>
<feature type="domain" description="Rhodopsin" evidence="8">
    <location>
        <begin position="32"/>
        <end position="217"/>
    </location>
</feature>
<keyword evidence="4 7" id="KW-0472">Membrane</keyword>
<evidence type="ECO:0000256" key="1">
    <source>
        <dbReference type="ARBA" id="ARBA00004141"/>
    </source>
</evidence>
<evidence type="ECO:0000256" key="3">
    <source>
        <dbReference type="ARBA" id="ARBA00022989"/>
    </source>
</evidence>
<evidence type="ECO:0000256" key="4">
    <source>
        <dbReference type="ARBA" id="ARBA00023136"/>
    </source>
</evidence>
<dbReference type="Pfam" id="PF20684">
    <property type="entry name" value="Fung_rhodopsin"/>
    <property type="match status" value="1"/>
</dbReference>
<feature type="transmembrane region" description="Helical" evidence="7">
    <location>
        <begin position="47"/>
        <end position="66"/>
    </location>
</feature>
<feature type="compositionally biased region" description="Low complexity" evidence="6">
    <location>
        <begin position="321"/>
        <end position="330"/>
    </location>
</feature>
<sequence length="380" mass="42546">MTVGYDFKLYGTIIPAIIVTFHSLAILSTVFRLAHRYRTRRLWWDDWWAFIAVISTIALMIVYLALPWAKIIFGPISVYNRTLWTTLILFTTALWSARLSVAVTIVRLLPPATLVRRIAVGVSCCFVVFWAALLVQKIFLCGTVTVTHWVCPIPRSTGYLELATDITADLWLVLSPVYMLVHMRLPRRHKRLIMAIFTCGLFVTISSVVHDYFIVTSNQAWIGITGHFEVSTSVVVCNLIVVTTYIYRLSRNNDEDSGDAESETTAPERPSYHRPSDSRNMLTTVEILRNRTPIGTLTEIFTTDFHSLELRHQHSSLFSDTSSTPAASATMGKSVVSNSESQLDNAGVQPPLLARISISSSPSMTSIRMSSVPPTRATTL</sequence>
<feature type="transmembrane region" description="Helical" evidence="7">
    <location>
        <begin position="86"/>
        <end position="106"/>
    </location>
</feature>
<evidence type="ECO:0000313" key="9">
    <source>
        <dbReference type="EMBL" id="TFK36604.1"/>
    </source>
</evidence>
<evidence type="ECO:0000256" key="6">
    <source>
        <dbReference type="SAM" id="MobiDB-lite"/>
    </source>
</evidence>
<evidence type="ECO:0000256" key="5">
    <source>
        <dbReference type="ARBA" id="ARBA00038359"/>
    </source>
</evidence>
<proteinExistence type="inferred from homology"/>
<feature type="region of interest" description="Disordered" evidence="6">
    <location>
        <begin position="253"/>
        <end position="279"/>
    </location>
</feature>
<dbReference type="InterPro" id="IPR049326">
    <property type="entry name" value="Rhodopsin_dom_fungi"/>
</dbReference>
<dbReference type="Proteomes" id="UP000308652">
    <property type="component" value="Unassembled WGS sequence"/>
</dbReference>
<feature type="transmembrane region" description="Helical" evidence="7">
    <location>
        <begin position="192"/>
        <end position="214"/>
    </location>
</feature>
<keyword evidence="2 7" id="KW-0812">Transmembrane</keyword>
<feature type="compositionally biased region" description="Polar residues" evidence="6">
    <location>
        <begin position="335"/>
        <end position="344"/>
    </location>
</feature>
<dbReference type="EMBL" id="ML213613">
    <property type="protein sequence ID" value="TFK36604.1"/>
    <property type="molecule type" value="Genomic_DNA"/>
</dbReference>
<gene>
    <name evidence="9" type="ORF">BDQ12DRAFT_654354</name>
</gene>
<feature type="transmembrane region" description="Helical" evidence="7">
    <location>
        <begin position="220"/>
        <end position="247"/>
    </location>
</feature>
<evidence type="ECO:0000313" key="10">
    <source>
        <dbReference type="Proteomes" id="UP000308652"/>
    </source>
</evidence>
<protein>
    <recommendedName>
        <fullName evidence="8">Rhodopsin domain-containing protein</fullName>
    </recommendedName>
</protein>
<name>A0A5C3LU18_9AGAR</name>
<comment type="similarity">
    <text evidence="5">Belongs to the SAT4 family.</text>
</comment>
<evidence type="ECO:0000256" key="2">
    <source>
        <dbReference type="ARBA" id="ARBA00022692"/>
    </source>
</evidence>
<comment type="subcellular location">
    <subcellularLocation>
        <location evidence="1">Membrane</location>
        <topology evidence="1">Multi-pass membrane protein</topology>
    </subcellularLocation>
</comment>